<dbReference type="Gene3D" id="1.10.10.10">
    <property type="entry name" value="Winged helix-like DNA-binding domain superfamily/Winged helix DNA-binding domain"/>
    <property type="match status" value="1"/>
</dbReference>
<sequence length="151" mass="17111">MDSTEISDKEWMAWRGYRRLAEVITGRIVKNITEATGLSGADFMILMEISKSPQGALLQRELLEYLEWDKSRLSHQLSRMASRQLVLRNRHDPAGISVSLTDTGRQTLAKARPVHAESVRQHFLDRLTPEDVDLLIGITGRLRHSGSGFIE</sequence>
<organism evidence="2 3">
    <name type="scientific">Pantoea anthophila</name>
    <dbReference type="NCBI Taxonomy" id="470931"/>
    <lineage>
        <taxon>Bacteria</taxon>
        <taxon>Pseudomonadati</taxon>
        <taxon>Pseudomonadota</taxon>
        <taxon>Gammaproteobacteria</taxon>
        <taxon>Enterobacterales</taxon>
        <taxon>Erwiniaceae</taxon>
        <taxon>Pantoea</taxon>
    </lineage>
</organism>
<dbReference type="SUPFAM" id="SSF46785">
    <property type="entry name" value="Winged helix' DNA-binding domain"/>
    <property type="match status" value="1"/>
</dbReference>
<proteinExistence type="predicted"/>
<name>A0ABY2Z6M2_9GAMM</name>
<dbReference type="Proteomes" id="UP000316142">
    <property type="component" value="Unassembled WGS sequence"/>
</dbReference>
<evidence type="ECO:0000313" key="2">
    <source>
        <dbReference type="EMBL" id="TPV24602.1"/>
    </source>
</evidence>
<dbReference type="PANTHER" id="PTHR33164:SF99">
    <property type="entry name" value="MARR FAMILY REGULATORY PROTEIN"/>
    <property type="match status" value="1"/>
</dbReference>
<protein>
    <submittedName>
        <fullName evidence="2">MarR family transcriptional regulator</fullName>
    </submittedName>
</protein>
<dbReference type="InterPro" id="IPR039422">
    <property type="entry name" value="MarR/SlyA-like"/>
</dbReference>
<evidence type="ECO:0000313" key="3">
    <source>
        <dbReference type="Proteomes" id="UP000316142"/>
    </source>
</evidence>
<dbReference type="Pfam" id="PF12802">
    <property type="entry name" value="MarR_2"/>
    <property type="match status" value="1"/>
</dbReference>
<dbReference type="InterPro" id="IPR000835">
    <property type="entry name" value="HTH_MarR-typ"/>
</dbReference>
<accession>A0ABY2Z6M2</accession>
<dbReference type="InterPro" id="IPR036390">
    <property type="entry name" value="WH_DNA-bd_sf"/>
</dbReference>
<dbReference type="SMART" id="SM00347">
    <property type="entry name" value="HTH_MARR"/>
    <property type="match status" value="1"/>
</dbReference>
<reference evidence="2 3" key="1">
    <citation type="submission" date="2019-06" db="EMBL/GenBank/DDBJ databases">
        <title>Taxogenomics and systematics of the genus Pantoea.</title>
        <authorList>
            <person name="Tambong J.T."/>
        </authorList>
    </citation>
    <scope>NUCLEOTIDE SEQUENCE [LARGE SCALE GENOMIC DNA]</scope>
    <source>
        <strain evidence="2 3">LMG 2558</strain>
    </source>
</reference>
<feature type="domain" description="HTH marR-type" evidence="1">
    <location>
        <begin position="1"/>
        <end position="144"/>
    </location>
</feature>
<dbReference type="InterPro" id="IPR036388">
    <property type="entry name" value="WH-like_DNA-bd_sf"/>
</dbReference>
<dbReference type="EMBL" id="VHIZ01000050">
    <property type="protein sequence ID" value="TPV24602.1"/>
    <property type="molecule type" value="Genomic_DNA"/>
</dbReference>
<gene>
    <name evidence="2" type="ORF">FJW00_13875</name>
</gene>
<dbReference type="PANTHER" id="PTHR33164">
    <property type="entry name" value="TRANSCRIPTIONAL REGULATOR, MARR FAMILY"/>
    <property type="match status" value="1"/>
</dbReference>
<dbReference type="PROSITE" id="PS50995">
    <property type="entry name" value="HTH_MARR_2"/>
    <property type="match status" value="1"/>
</dbReference>
<keyword evidence="3" id="KW-1185">Reference proteome</keyword>
<dbReference type="RefSeq" id="WP_140924511.1">
    <property type="nucleotide sequence ID" value="NZ_VHIZ01000050.1"/>
</dbReference>
<evidence type="ECO:0000259" key="1">
    <source>
        <dbReference type="PROSITE" id="PS50995"/>
    </source>
</evidence>
<comment type="caution">
    <text evidence="2">The sequence shown here is derived from an EMBL/GenBank/DDBJ whole genome shotgun (WGS) entry which is preliminary data.</text>
</comment>